<organism evidence="1 2">
    <name type="scientific">Halomicronema hongdechloris C2206</name>
    <dbReference type="NCBI Taxonomy" id="1641165"/>
    <lineage>
        <taxon>Bacteria</taxon>
        <taxon>Bacillati</taxon>
        <taxon>Cyanobacteriota</taxon>
        <taxon>Cyanophyceae</taxon>
        <taxon>Nodosilineales</taxon>
        <taxon>Nodosilineaceae</taxon>
        <taxon>Halomicronema</taxon>
    </lineage>
</organism>
<proteinExistence type="predicted"/>
<evidence type="ECO:0000313" key="1">
    <source>
        <dbReference type="EMBL" id="ASC70598.1"/>
    </source>
</evidence>
<reference evidence="1 2" key="1">
    <citation type="journal article" date="2016" name="Biochim. Biophys. Acta">
        <title>Characterization of red-shifted phycobilisomes isolated from the chlorophyll f-containing cyanobacterium Halomicronema hongdechloris.</title>
        <authorList>
            <person name="Li Y."/>
            <person name="Lin Y."/>
            <person name="Garvey C.J."/>
            <person name="Birch D."/>
            <person name="Corkery R.W."/>
            <person name="Loughlin P.C."/>
            <person name="Scheer H."/>
            <person name="Willows R.D."/>
            <person name="Chen M."/>
        </authorList>
    </citation>
    <scope>NUCLEOTIDE SEQUENCE [LARGE SCALE GENOMIC DNA]</scope>
    <source>
        <strain evidence="1 2">C2206</strain>
    </source>
</reference>
<dbReference type="AlphaFoldDB" id="A0A1Z3HJW5"/>
<dbReference type="KEGG" id="hhg:XM38_015380"/>
<keyword evidence="2" id="KW-1185">Reference proteome</keyword>
<evidence type="ECO:0000313" key="2">
    <source>
        <dbReference type="Proteomes" id="UP000191901"/>
    </source>
</evidence>
<name>A0A1Z3HJW5_9CYAN</name>
<accession>A0A1Z3HJW5</accession>
<dbReference type="Proteomes" id="UP000191901">
    <property type="component" value="Chromosome"/>
</dbReference>
<dbReference type="EMBL" id="CP021983">
    <property type="protein sequence ID" value="ASC70598.1"/>
    <property type="molecule type" value="Genomic_DNA"/>
</dbReference>
<gene>
    <name evidence="1" type="ORF">XM38_015380</name>
</gene>
<protein>
    <submittedName>
        <fullName evidence="1">Uncharacterized protein</fullName>
    </submittedName>
</protein>
<sequence>MMFLSVGSQLCRWLPPDPPSRERPCLKLVVGVSRLQLVSSIWTLVLLQGTFTPLIHARAGRTQLREPERRIGRNLKSTRNVAAWLR</sequence>